<comment type="caution">
    <text evidence="1">The sequence shown here is derived from an EMBL/GenBank/DDBJ whole genome shotgun (WGS) entry which is preliminary data.</text>
</comment>
<feature type="non-terminal residue" evidence="1">
    <location>
        <position position="123"/>
    </location>
</feature>
<evidence type="ECO:0000313" key="1">
    <source>
        <dbReference type="EMBL" id="CAF4469763.1"/>
    </source>
</evidence>
<protein>
    <recommendedName>
        <fullName evidence="3">Dynein heavy chain hydrolytic ATP-binding dynein motor region domain-containing protein</fullName>
    </recommendedName>
</protein>
<name>A0A820TPH9_9BILA</name>
<dbReference type="Proteomes" id="UP000663881">
    <property type="component" value="Unassembled WGS sequence"/>
</dbReference>
<feature type="non-terminal residue" evidence="1">
    <location>
        <position position="1"/>
    </location>
</feature>
<evidence type="ECO:0008006" key="3">
    <source>
        <dbReference type="Google" id="ProtNLM"/>
    </source>
</evidence>
<proteinExistence type="predicted"/>
<reference evidence="1" key="1">
    <citation type="submission" date="2021-02" db="EMBL/GenBank/DDBJ databases">
        <authorList>
            <person name="Nowell W R."/>
        </authorList>
    </citation>
    <scope>NUCLEOTIDE SEQUENCE</scope>
</reference>
<sequence>FYCFIWAYVHPIHPKYEEQVTLFVRELLKSYNFPLINCKLTDLYPDMAATPSACFIPVQLWLKTHDITYNCIPEFEGAMRLMSILVTYNNPIGIYSYEQGLGKTTLMKNLLMNISHVRLISTG</sequence>
<evidence type="ECO:0000313" key="2">
    <source>
        <dbReference type="Proteomes" id="UP000663881"/>
    </source>
</evidence>
<organism evidence="1 2">
    <name type="scientific">Adineta steineri</name>
    <dbReference type="NCBI Taxonomy" id="433720"/>
    <lineage>
        <taxon>Eukaryota</taxon>
        <taxon>Metazoa</taxon>
        <taxon>Spiralia</taxon>
        <taxon>Gnathifera</taxon>
        <taxon>Rotifera</taxon>
        <taxon>Eurotatoria</taxon>
        <taxon>Bdelloidea</taxon>
        <taxon>Adinetida</taxon>
        <taxon>Adinetidae</taxon>
        <taxon>Adineta</taxon>
    </lineage>
</organism>
<accession>A0A820TPH9</accession>
<gene>
    <name evidence="1" type="ORF">OKA104_LOCUS55161</name>
</gene>
<dbReference type="AlphaFoldDB" id="A0A820TPH9"/>
<dbReference type="EMBL" id="CAJOAY010038385">
    <property type="protein sequence ID" value="CAF4469763.1"/>
    <property type="molecule type" value="Genomic_DNA"/>
</dbReference>